<protein>
    <submittedName>
        <fullName evidence="1">Uncharacterized protein</fullName>
    </submittedName>
</protein>
<comment type="caution">
    <text evidence="1">The sequence shown here is derived from an EMBL/GenBank/DDBJ whole genome shotgun (WGS) entry which is preliminary data.</text>
</comment>
<dbReference type="Proteomes" id="UP000236413">
    <property type="component" value="Unassembled WGS sequence"/>
</dbReference>
<proteinExistence type="predicted"/>
<name>A0A316WC56_9FLAO</name>
<dbReference type="EMBL" id="PPEG02000020">
    <property type="protein sequence ID" value="PWN57559.1"/>
    <property type="molecule type" value="Genomic_DNA"/>
</dbReference>
<evidence type="ECO:0000313" key="1">
    <source>
        <dbReference type="EMBL" id="PWN57559.1"/>
    </source>
</evidence>
<dbReference type="AlphaFoldDB" id="A0A316WC56"/>
<gene>
    <name evidence="1" type="ORF">C1634_025535</name>
</gene>
<organism evidence="1 2">
    <name type="scientific">Chryseobacterium viscerum</name>
    <dbReference type="NCBI Taxonomy" id="1037377"/>
    <lineage>
        <taxon>Bacteria</taxon>
        <taxon>Pseudomonadati</taxon>
        <taxon>Bacteroidota</taxon>
        <taxon>Flavobacteriia</taxon>
        <taxon>Flavobacteriales</taxon>
        <taxon>Weeksellaceae</taxon>
        <taxon>Chryseobacterium group</taxon>
        <taxon>Chryseobacterium</taxon>
    </lineage>
</organism>
<accession>A0A316WC56</accession>
<sequence length="69" mass="8226">MPISYYDFKNLTDKSQLEIVMTEGKIINELIKHELRFVLYEVSSFSVEIVYNMLNNRIESFTSFQNKRA</sequence>
<reference evidence="1 2" key="1">
    <citation type="submission" date="2018-04" db="EMBL/GenBank/DDBJ databases">
        <title>Chryseobacterium oncorhynchi 701B-08T from rainbow trout, and Chryseobacterium viscerum 687B-08T from diseased fish.</title>
        <authorList>
            <person name="Jeong J.-J."/>
            <person name="Lee Y.J."/>
            <person name="Pathiraja D."/>
            <person name="Park B."/>
            <person name="Choi I.-G."/>
            <person name="Kim K.D."/>
        </authorList>
    </citation>
    <scope>NUCLEOTIDE SEQUENCE [LARGE SCALE GENOMIC DNA]</scope>
    <source>
        <strain evidence="1 2">687B-08</strain>
    </source>
</reference>
<evidence type="ECO:0000313" key="2">
    <source>
        <dbReference type="Proteomes" id="UP000236413"/>
    </source>
</evidence>